<dbReference type="PANTHER" id="PTHR20883">
    <property type="entry name" value="PHYTANOYL-COA DIOXYGENASE DOMAIN CONTAINING 1"/>
    <property type="match status" value="1"/>
</dbReference>
<dbReference type="EMBL" id="JAGYPJ010000001">
    <property type="protein sequence ID" value="MBS4199884.1"/>
    <property type="molecule type" value="Genomic_DNA"/>
</dbReference>
<name>A0A942TPG7_9BACI</name>
<accession>A0A942TPG7</accession>
<dbReference type="Proteomes" id="UP000682713">
    <property type="component" value="Unassembled WGS sequence"/>
</dbReference>
<dbReference type="GO" id="GO:0016706">
    <property type="term" value="F:2-oxoglutarate-dependent dioxygenase activity"/>
    <property type="evidence" value="ECO:0007669"/>
    <property type="project" value="UniProtKB-ARBA"/>
</dbReference>
<organism evidence="1 2">
    <name type="scientific">Lederbergia citrisecunda</name>
    <dbReference type="NCBI Taxonomy" id="2833583"/>
    <lineage>
        <taxon>Bacteria</taxon>
        <taxon>Bacillati</taxon>
        <taxon>Bacillota</taxon>
        <taxon>Bacilli</taxon>
        <taxon>Bacillales</taxon>
        <taxon>Bacillaceae</taxon>
        <taxon>Lederbergia</taxon>
    </lineage>
</organism>
<dbReference type="Pfam" id="PF05721">
    <property type="entry name" value="PhyH"/>
    <property type="match status" value="1"/>
</dbReference>
<dbReference type="Gene3D" id="2.60.120.620">
    <property type="entry name" value="q2cbj1_9rhob like domain"/>
    <property type="match status" value="1"/>
</dbReference>
<keyword evidence="1" id="KW-0560">Oxidoreductase</keyword>
<evidence type="ECO:0000313" key="1">
    <source>
        <dbReference type="EMBL" id="MBS4199884.1"/>
    </source>
</evidence>
<evidence type="ECO:0000313" key="2">
    <source>
        <dbReference type="Proteomes" id="UP000682713"/>
    </source>
</evidence>
<dbReference type="RefSeq" id="WP_213110518.1">
    <property type="nucleotide sequence ID" value="NZ_JAGYPJ010000001.1"/>
</dbReference>
<gene>
    <name evidence="1" type="ORF">KHA93_09465</name>
</gene>
<keyword evidence="1" id="KW-0223">Dioxygenase</keyword>
<dbReference type="PANTHER" id="PTHR20883:SF51">
    <property type="entry name" value="PHYTANOYL-COA HYDROXYLASE"/>
    <property type="match status" value="1"/>
</dbReference>
<dbReference type="InterPro" id="IPR008775">
    <property type="entry name" value="Phytyl_CoA_dOase-like"/>
</dbReference>
<protein>
    <submittedName>
        <fullName evidence="1">Phytanoyl-CoA dioxygenase family protein</fullName>
    </submittedName>
</protein>
<keyword evidence="2" id="KW-1185">Reference proteome</keyword>
<dbReference type="AlphaFoldDB" id="A0A942TPG7"/>
<sequence length="270" mass="30716">MKAQTLKRGEEMELSFNQRKELYDNGFVVIPGVIPQVMLDEVKKAINHSLGEEGMNKEKLPILRSQSYCPEIQYTSVISDLFNKTPVFDLVNSVIDLDKTYPITGAQIALRFPRMEDPIPPASPHIDGMYSPNNGVPEGTIQNFTALVGILLSDLPEEDAGNFTVWPGTHLQYEQYFREHGPEALLEGMPPIDMPEPIQIKGKAGDIIFCHYQLAHGIGPNISPNIRYATFFRINHVDVRKDWKAPMTDIWMHYRENMQQFTKEEKVAVD</sequence>
<proteinExistence type="predicted"/>
<comment type="caution">
    <text evidence="1">The sequence shown here is derived from an EMBL/GenBank/DDBJ whole genome shotgun (WGS) entry which is preliminary data.</text>
</comment>
<dbReference type="GO" id="GO:0005506">
    <property type="term" value="F:iron ion binding"/>
    <property type="evidence" value="ECO:0007669"/>
    <property type="project" value="UniProtKB-ARBA"/>
</dbReference>
<dbReference type="SUPFAM" id="SSF51197">
    <property type="entry name" value="Clavaminate synthase-like"/>
    <property type="match status" value="1"/>
</dbReference>
<reference evidence="1 2" key="1">
    <citation type="submission" date="2021-05" db="EMBL/GenBank/DDBJ databases">
        <title>Novel Bacillus species.</title>
        <authorList>
            <person name="Liu G."/>
        </authorList>
    </citation>
    <scope>NUCLEOTIDE SEQUENCE [LARGE SCALE GENOMIC DNA]</scope>
    <source>
        <strain evidence="1 2">FJAT-49732</strain>
    </source>
</reference>